<sequence length="110" mass="12264">MATSKSQNDQITTEIPTNSIPTKPSPQKQIVTTSILFLLCNICNLVPLCLDSTNFILWKYQVSSILKAHSLFSHIDDSLPALQNSYLHQLLKPIQNIFNGSYMTKPSSPS</sequence>
<accession>A0A9I9EH89</accession>
<dbReference type="AlphaFoldDB" id="A0A9I9EH89"/>
<evidence type="ECO:0000313" key="2">
    <source>
        <dbReference type="EnsemblPlants" id="MELO3C033414.2.1"/>
    </source>
</evidence>
<protein>
    <submittedName>
        <fullName evidence="2">Uncharacterized protein</fullName>
    </submittedName>
</protein>
<name>A0A9I9EH89_CUCME</name>
<evidence type="ECO:0000256" key="1">
    <source>
        <dbReference type="SAM" id="MobiDB-lite"/>
    </source>
</evidence>
<dbReference type="Gramene" id="MELO3C033414.2.1">
    <property type="protein sequence ID" value="MELO3C033414.2.1"/>
    <property type="gene ID" value="MELO3C033414.2"/>
</dbReference>
<feature type="region of interest" description="Disordered" evidence="1">
    <location>
        <begin position="1"/>
        <end position="26"/>
    </location>
</feature>
<proteinExistence type="predicted"/>
<dbReference type="EnsemblPlants" id="MELO3C033414.2.1">
    <property type="protein sequence ID" value="MELO3C033414.2.1"/>
    <property type="gene ID" value="MELO3C033414.2"/>
</dbReference>
<reference evidence="2" key="1">
    <citation type="submission" date="2023-03" db="UniProtKB">
        <authorList>
            <consortium name="EnsemblPlants"/>
        </authorList>
    </citation>
    <scope>IDENTIFICATION</scope>
</reference>
<organism evidence="2">
    <name type="scientific">Cucumis melo</name>
    <name type="common">Muskmelon</name>
    <dbReference type="NCBI Taxonomy" id="3656"/>
    <lineage>
        <taxon>Eukaryota</taxon>
        <taxon>Viridiplantae</taxon>
        <taxon>Streptophyta</taxon>
        <taxon>Embryophyta</taxon>
        <taxon>Tracheophyta</taxon>
        <taxon>Spermatophyta</taxon>
        <taxon>Magnoliopsida</taxon>
        <taxon>eudicotyledons</taxon>
        <taxon>Gunneridae</taxon>
        <taxon>Pentapetalae</taxon>
        <taxon>rosids</taxon>
        <taxon>fabids</taxon>
        <taxon>Cucurbitales</taxon>
        <taxon>Cucurbitaceae</taxon>
        <taxon>Benincaseae</taxon>
        <taxon>Cucumis</taxon>
    </lineage>
</organism>